<organism evidence="3 4">
    <name type="scientific">Siminovitchia acidinfaciens</name>
    <dbReference type="NCBI Taxonomy" id="2321395"/>
    <lineage>
        <taxon>Bacteria</taxon>
        <taxon>Bacillati</taxon>
        <taxon>Bacillota</taxon>
        <taxon>Bacilli</taxon>
        <taxon>Bacillales</taxon>
        <taxon>Bacillaceae</taxon>
        <taxon>Siminovitchia</taxon>
    </lineage>
</organism>
<dbReference type="CDD" id="cd13589">
    <property type="entry name" value="PBP2_polyamine_RpCGA009"/>
    <property type="match status" value="1"/>
</dbReference>
<reference evidence="3" key="1">
    <citation type="submission" date="2018-12" db="EMBL/GenBank/DDBJ databases">
        <authorList>
            <person name="Sun L."/>
            <person name="Chen Z."/>
        </authorList>
    </citation>
    <scope>NUCLEOTIDE SEQUENCE [LARGE SCALE GENOMIC DNA]</scope>
    <source>
        <strain evidence="3">3-2-2</strain>
    </source>
</reference>
<feature type="chain" id="PRO_5038578642" evidence="2">
    <location>
        <begin position="21"/>
        <end position="352"/>
    </location>
</feature>
<sequence length="352" mass="39036">MRKILTVMVFLSLLYLTACSGKVANNDQSGASSKELVVVDYGGAMSEAMQKSKYEPFEKENDVKITIVSPTDVGKLKAMVDGGNVEWDAVVADSDIALRLEQEGLLEDLDFDIIDKSGFMPELVTTSSIGNELYFTNIAYNTDVFDEDNHPKTWKEFWDTEKFPGGRTLHKSPMGTLEIALLADGVSPDELYPLDVERAFKSLDKIKSEVKVWWDAGAQPAQSLATKEVVLAAAWNGRVSAAKAGGAQVANEFNEALAMADSWIIPKGAPNKDLAQKFISFVSQPEQQAEYSKLIDYAPPNEKALDLLPDEIKENIGRSSKDAENQITVDIEYWAKNFEEINEKFDNWLLSN</sequence>
<evidence type="ECO:0000313" key="4">
    <source>
        <dbReference type="Proteomes" id="UP000287156"/>
    </source>
</evidence>
<protein>
    <submittedName>
        <fullName evidence="3">ABC transporter substrate-binding protein</fullName>
    </submittedName>
</protein>
<dbReference type="SUPFAM" id="SSF53850">
    <property type="entry name" value="Periplasmic binding protein-like II"/>
    <property type="match status" value="1"/>
</dbReference>
<keyword evidence="4" id="KW-1185">Reference proteome</keyword>
<dbReference type="Gene3D" id="3.40.190.10">
    <property type="entry name" value="Periplasmic binding protein-like II"/>
    <property type="match status" value="2"/>
</dbReference>
<dbReference type="AlphaFoldDB" id="A0A429Y7A3"/>
<dbReference type="InterPro" id="IPR006059">
    <property type="entry name" value="SBP"/>
</dbReference>
<dbReference type="RefSeq" id="WP_126047141.1">
    <property type="nucleotide sequence ID" value="NZ_QYTV02000001.1"/>
</dbReference>
<dbReference type="Proteomes" id="UP000287156">
    <property type="component" value="Unassembled WGS sequence"/>
</dbReference>
<dbReference type="Pfam" id="PF13416">
    <property type="entry name" value="SBP_bac_8"/>
    <property type="match status" value="1"/>
</dbReference>
<dbReference type="PANTHER" id="PTHR30222">
    <property type="entry name" value="SPERMIDINE/PUTRESCINE-BINDING PERIPLASMIC PROTEIN"/>
    <property type="match status" value="1"/>
</dbReference>
<feature type="signal peptide" evidence="2">
    <location>
        <begin position="1"/>
        <end position="20"/>
    </location>
</feature>
<dbReference type="OrthoDB" id="9769319at2"/>
<name>A0A429Y7A3_9BACI</name>
<dbReference type="PANTHER" id="PTHR30222:SF2">
    <property type="entry name" value="ABC TRANSPORTER SUBSTRATE-BINDING PROTEIN"/>
    <property type="match status" value="1"/>
</dbReference>
<gene>
    <name evidence="3" type="ORF">D4T97_002000</name>
</gene>
<evidence type="ECO:0000256" key="2">
    <source>
        <dbReference type="SAM" id="SignalP"/>
    </source>
</evidence>
<evidence type="ECO:0000256" key="1">
    <source>
        <dbReference type="ARBA" id="ARBA00022729"/>
    </source>
</evidence>
<evidence type="ECO:0000313" key="3">
    <source>
        <dbReference type="EMBL" id="RST77285.1"/>
    </source>
</evidence>
<dbReference type="EMBL" id="QYTV02000001">
    <property type="protein sequence ID" value="RST77285.1"/>
    <property type="molecule type" value="Genomic_DNA"/>
</dbReference>
<comment type="caution">
    <text evidence="3">The sequence shown here is derived from an EMBL/GenBank/DDBJ whole genome shotgun (WGS) entry which is preliminary data.</text>
</comment>
<keyword evidence="1 2" id="KW-0732">Signal</keyword>
<accession>A0A429Y7A3</accession>
<proteinExistence type="predicted"/>